<dbReference type="PANTHER" id="PTHR43235:SF1">
    <property type="entry name" value="GLUTAMINE AMIDOTRANSFERASE PB2B2.05-RELATED"/>
    <property type="match status" value="1"/>
</dbReference>
<dbReference type="InterPro" id="IPR029062">
    <property type="entry name" value="Class_I_gatase-like"/>
</dbReference>
<accession>A0A3P3W1M2</accession>
<dbReference type="Proteomes" id="UP000274391">
    <property type="component" value="Unassembled WGS sequence"/>
</dbReference>
<proteinExistence type="predicted"/>
<organism evidence="1 2">
    <name type="scientific">Gulosibacter macacae</name>
    <dbReference type="NCBI Taxonomy" id="2488791"/>
    <lineage>
        <taxon>Bacteria</taxon>
        <taxon>Bacillati</taxon>
        <taxon>Actinomycetota</taxon>
        <taxon>Actinomycetes</taxon>
        <taxon>Micrococcales</taxon>
        <taxon>Microbacteriaceae</taxon>
        <taxon>Gulosibacter</taxon>
    </lineage>
</organism>
<dbReference type="RefSeq" id="WP_124968814.1">
    <property type="nucleotide sequence ID" value="NZ_RQVS01000001.1"/>
</dbReference>
<protein>
    <submittedName>
        <fullName evidence="1">Gamma-glutamyl-gamma-aminobutyrate hydrolase family protein</fullName>
    </submittedName>
</protein>
<dbReference type="OrthoDB" id="9813383at2"/>
<dbReference type="PANTHER" id="PTHR43235">
    <property type="entry name" value="GLUTAMINE AMIDOTRANSFERASE PB2B2.05-RELATED"/>
    <property type="match status" value="1"/>
</dbReference>
<dbReference type="InterPro" id="IPR044668">
    <property type="entry name" value="PuuD-like"/>
</dbReference>
<dbReference type="AlphaFoldDB" id="A0A3P3W1M2"/>
<dbReference type="GO" id="GO:0005829">
    <property type="term" value="C:cytosol"/>
    <property type="evidence" value="ECO:0007669"/>
    <property type="project" value="TreeGrafter"/>
</dbReference>
<dbReference type="GO" id="GO:0006598">
    <property type="term" value="P:polyamine catabolic process"/>
    <property type="evidence" value="ECO:0007669"/>
    <property type="project" value="TreeGrafter"/>
</dbReference>
<evidence type="ECO:0000313" key="1">
    <source>
        <dbReference type="EMBL" id="RRJ88684.1"/>
    </source>
</evidence>
<dbReference type="EMBL" id="RQVS01000001">
    <property type="protein sequence ID" value="RRJ88684.1"/>
    <property type="molecule type" value="Genomic_DNA"/>
</dbReference>
<gene>
    <name evidence="1" type="ORF">EG850_00620</name>
</gene>
<evidence type="ECO:0000313" key="2">
    <source>
        <dbReference type="Proteomes" id="UP000274391"/>
    </source>
</evidence>
<reference evidence="1 2" key="1">
    <citation type="submission" date="2018-11" db="EMBL/GenBank/DDBJ databases">
        <title>YIM 102482-1 draft genome.</title>
        <authorList>
            <person name="Li G."/>
            <person name="Jiang Y."/>
        </authorList>
    </citation>
    <scope>NUCLEOTIDE SEQUENCE [LARGE SCALE GENOMIC DNA]</scope>
    <source>
        <strain evidence="1 2">YIM 102482-1</strain>
    </source>
</reference>
<comment type="caution">
    <text evidence="1">The sequence shown here is derived from an EMBL/GenBank/DDBJ whole genome shotgun (WGS) entry which is preliminary data.</text>
</comment>
<dbReference type="PROSITE" id="PS51273">
    <property type="entry name" value="GATASE_TYPE_1"/>
    <property type="match status" value="1"/>
</dbReference>
<dbReference type="GO" id="GO:0033969">
    <property type="term" value="F:gamma-glutamyl-gamma-aminobutyrate hydrolase activity"/>
    <property type="evidence" value="ECO:0007669"/>
    <property type="project" value="TreeGrafter"/>
</dbReference>
<dbReference type="InterPro" id="IPR011697">
    <property type="entry name" value="Peptidase_C26"/>
</dbReference>
<name>A0A3P3W1M2_9MICO</name>
<dbReference type="SUPFAM" id="SSF52317">
    <property type="entry name" value="Class I glutamine amidotransferase-like"/>
    <property type="match status" value="1"/>
</dbReference>
<sequence>MTLLHLLVIEATQHRPDSVFTGLLEPLTVQVLDVAADNGWKPERLAIGDVTPEEISAAYDRADAIVVMGGDDVDPQFYGASSDYEGAGHFVTLADERTLAMIRKSATERIPLLGICRGEQLLNVAHGGTLVQHLELADDHRYAPELDRDAEFIKHPVTIEPGSELFQLFGPELTAVESSHHQAVDRLAPGMRASAFAPDGTIEAIEHTSVPQFAVQWHPEAESSLPDQLPTLLGALRAAVTTVAVPTTMN</sequence>
<keyword evidence="2" id="KW-1185">Reference proteome</keyword>
<dbReference type="Pfam" id="PF07722">
    <property type="entry name" value="Peptidase_C26"/>
    <property type="match status" value="1"/>
</dbReference>
<dbReference type="Gene3D" id="3.40.50.880">
    <property type="match status" value="1"/>
</dbReference>
<keyword evidence="1" id="KW-0378">Hydrolase</keyword>